<evidence type="ECO:0000313" key="3">
    <source>
        <dbReference type="Proteomes" id="UP000019376"/>
    </source>
</evidence>
<dbReference type="Proteomes" id="UP000019376">
    <property type="component" value="Unassembled WGS sequence"/>
</dbReference>
<dbReference type="HOGENOM" id="CLU_048301_1_0_1"/>
<keyword evidence="3" id="KW-1185">Reference proteome</keyword>
<gene>
    <name evidence="2" type="ORF">PDE_06335</name>
</gene>
<dbReference type="PhylomeDB" id="S7ZL89"/>
<evidence type="ECO:0000313" key="2">
    <source>
        <dbReference type="EMBL" id="EPS31380.1"/>
    </source>
</evidence>
<dbReference type="OrthoDB" id="4152607at2759"/>
<dbReference type="InterPro" id="IPR056009">
    <property type="entry name" value="DUF7587"/>
</dbReference>
<dbReference type="eggNOG" id="ENOG502SJQX">
    <property type="taxonomic scope" value="Eukaryota"/>
</dbReference>
<feature type="domain" description="DUF7587" evidence="1">
    <location>
        <begin position="42"/>
        <end position="199"/>
    </location>
</feature>
<name>S7ZL89_PENO1</name>
<protein>
    <recommendedName>
        <fullName evidence="1">DUF7587 domain-containing protein</fullName>
    </recommendedName>
</protein>
<dbReference type="Pfam" id="PF24494">
    <property type="entry name" value="DUF7587"/>
    <property type="match status" value="1"/>
</dbReference>
<dbReference type="EMBL" id="KB644413">
    <property type="protein sequence ID" value="EPS31380.1"/>
    <property type="molecule type" value="Genomic_DNA"/>
</dbReference>
<organism evidence="2 3">
    <name type="scientific">Penicillium oxalicum (strain 114-2 / CGMCC 5302)</name>
    <name type="common">Penicillium decumbens</name>
    <dbReference type="NCBI Taxonomy" id="933388"/>
    <lineage>
        <taxon>Eukaryota</taxon>
        <taxon>Fungi</taxon>
        <taxon>Dikarya</taxon>
        <taxon>Ascomycota</taxon>
        <taxon>Pezizomycotina</taxon>
        <taxon>Eurotiomycetes</taxon>
        <taxon>Eurotiomycetidae</taxon>
        <taxon>Eurotiales</taxon>
        <taxon>Aspergillaceae</taxon>
        <taxon>Penicillium</taxon>
    </lineage>
</organism>
<evidence type="ECO:0000259" key="1">
    <source>
        <dbReference type="Pfam" id="PF24494"/>
    </source>
</evidence>
<accession>S7ZL89</accession>
<dbReference type="AlphaFoldDB" id="S7ZL89"/>
<reference evidence="2 3" key="1">
    <citation type="journal article" date="2013" name="PLoS ONE">
        <title>Genomic and secretomic analyses reveal unique features of the lignocellulolytic enzyme system of Penicillium decumbens.</title>
        <authorList>
            <person name="Liu G."/>
            <person name="Zhang L."/>
            <person name="Wei X."/>
            <person name="Zou G."/>
            <person name="Qin Y."/>
            <person name="Ma L."/>
            <person name="Li J."/>
            <person name="Zheng H."/>
            <person name="Wang S."/>
            <person name="Wang C."/>
            <person name="Xun L."/>
            <person name="Zhao G.-P."/>
            <person name="Zhou Z."/>
            <person name="Qu Y."/>
        </authorList>
    </citation>
    <scope>NUCLEOTIDE SEQUENCE [LARGE SCALE GENOMIC DNA]</scope>
    <source>
        <strain evidence="3">114-2 / CGMCC 5302</strain>
    </source>
</reference>
<sequence length="391" mass="45548">MAPAEDLSEKMQNINLDDRNAIPELIFHPRHGSIHETSLDTIPRYLFRVVSPRSNGMTNVNLALSNMAREQDITENLPEHDIFYNFDDSEIQARNAIIVNAHLNEWRNVHSQDNFVSWTSSLLFAIQYIYYRHLWTEDRSDLADIKLFIIDTTRFPRGTFIRDLDLIGSFSKFNDSLRRFQRLRRGNKYYFGEYLSQGRLSIEGKCQMISADVLFEQHRLQRLQPHFHDPNLMRPSYNPEWANAVVRLRERIWAQHVIVLETEMNSRLAAMREIIDHFDDGWKAPMAIYFVALLGYPKVATVPGEGGGMMGLKAFGVDLFSGRDGEEQMADYLEDLDHNQERPQFETQIVAPQTMPELVKVDKLFQIWKCMSKLKVTYDELMQAIERGGNP</sequence>
<proteinExistence type="predicted"/>